<dbReference type="Proteomes" id="UP000184120">
    <property type="component" value="Unassembled WGS sequence"/>
</dbReference>
<evidence type="ECO:0000313" key="17">
    <source>
        <dbReference type="Proteomes" id="UP000650994"/>
    </source>
</evidence>
<reference evidence="15" key="3">
    <citation type="submission" date="2016-11" db="EMBL/GenBank/DDBJ databases">
        <authorList>
            <person name="Jaros S."/>
            <person name="Januszkiewicz K."/>
            <person name="Wedrychowicz H."/>
        </authorList>
    </citation>
    <scope>NUCLEOTIDE SEQUENCE [LARGE SCALE GENOMIC DNA]</scope>
    <source>
        <strain evidence="15">DSM 27989</strain>
    </source>
</reference>
<dbReference type="GO" id="GO:0050661">
    <property type="term" value="F:NADP binding"/>
    <property type="evidence" value="ECO:0007669"/>
    <property type="project" value="InterPro"/>
</dbReference>
<dbReference type="EMBL" id="FRBH01000006">
    <property type="protein sequence ID" value="SHL16853.1"/>
    <property type="molecule type" value="Genomic_DNA"/>
</dbReference>
<reference evidence="14" key="5">
    <citation type="submission" date="2024-05" db="EMBL/GenBank/DDBJ databases">
        <authorList>
            <person name="Sun Q."/>
            <person name="Zhou Y."/>
        </authorList>
    </citation>
    <scope>NUCLEOTIDE SEQUENCE</scope>
    <source>
        <strain evidence="14">CGMCC 1.12707</strain>
    </source>
</reference>
<dbReference type="FunFam" id="3.30.360.10:FF:000005">
    <property type="entry name" value="Homoserine dehydrogenase"/>
    <property type="match status" value="1"/>
</dbReference>
<comment type="similarity">
    <text evidence="3 11">Belongs to the homoserine dehydrogenase family.</text>
</comment>
<evidence type="ECO:0000256" key="2">
    <source>
        <dbReference type="ARBA" id="ARBA00005062"/>
    </source>
</evidence>
<evidence type="ECO:0000256" key="10">
    <source>
        <dbReference type="RuleBase" id="RU000579"/>
    </source>
</evidence>
<dbReference type="EMBL" id="BMFL01000008">
    <property type="protein sequence ID" value="GGE97435.1"/>
    <property type="molecule type" value="Genomic_DNA"/>
</dbReference>
<name>A0A1M6YFF0_9FLAO</name>
<dbReference type="Proteomes" id="UP000650994">
    <property type="component" value="Unassembled WGS sequence"/>
</dbReference>
<dbReference type="NCBIfam" id="NF004976">
    <property type="entry name" value="PRK06349.1"/>
    <property type="match status" value="1"/>
</dbReference>
<comment type="pathway">
    <text evidence="1 10">Amino-acid biosynthesis; L-threonine biosynthesis; L-threonine from L-aspartate: step 3/5.</text>
</comment>
<comment type="pathway">
    <text evidence="2 10">Amino-acid biosynthesis; L-methionine biosynthesis via de novo pathway; L-homoserine from L-aspartate: step 3/3.</text>
</comment>
<sequence>MKKLNIGLFGFGVVGEGIYKVLEEKPQLNAVIKKIVIKDPNKPRNAPQDLFSSNPDDILEDDDINVVVELISDADAAYTIIKKSFGKQKHVVSANKKLIADHHQELLELQHANNVSFLYEASVCGSVPIIRNLEEYFDNDLLNYVSGIVNGTTNYILTKMANENQSYQDALSSAQESGFAEADPTADVEGFDAASKISIVTLHAFGKKIKAEEVIRKGITSLQVEDFKYAQEKGATIKLIAKSQIDIKTGEITSTVLPTFVSLHKTIALVNNEYNGVLIGSSLADEQFLYGKGAGRFPTASAVLSDISALKYDYKYAIRKYENTQSGVFNQSGKIRVYIGFKQADDTVFKILDEVEERYQSKDYNHIIGIIDIEKLKNKDIIENDNLSIIAFE</sequence>
<comment type="catalytic activity">
    <reaction evidence="10">
        <text>L-homoserine + NADP(+) = L-aspartate 4-semialdehyde + NADPH + H(+)</text>
        <dbReference type="Rhea" id="RHEA:15761"/>
        <dbReference type="ChEBI" id="CHEBI:15378"/>
        <dbReference type="ChEBI" id="CHEBI:57476"/>
        <dbReference type="ChEBI" id="CHEBI:57783"/>
        <dbReference type="ChEBI" id="CHEBI:58349"/>
        <dbReference type="ChEBI" id="CHEBI:537519"/>
        <dbReference type="EC" id="1.1.1.3"/>
    </reaction>
</comment>
<dbReference type="AlphaFoldDB" id="A0A1M6YFF0"/>
<evidence type="ECO:0000313" key="15">
    <source>
        <dbReference type="EMBL" id="SHL16853.1"/>
    </source>
</evidence>
<evidence type="ECO:0000256" key="7">
    <source>
        <dbReference type="ARBA" id="ARBA00022697"/>
    </source>
</evidence>
<keyword evidence="7 10" id="KW-0791">Threonine biosynthesis</keyword>
<dbReference type="UniPathway" id="UPA00051">
    <property type="reaction ID" value="UER00465"/>
</dbReference>
<evidence type="ECO:0000256" key="8">
    <source>
        <dbReference type="ARBA" id="ARBA00023002"/>
    </source>
</evidence>
<evidence type="ECO:0000256" key="5">
    <source>
        <dbReference type="ARBA" id="ARBA00013376"/>
    </source>
</evidence>
<evidence type="ECO:0000256" key="4">
    <source>
        <dbReference type="ARBA" id="ARBA00013213"/>
    </source>
</evidence>
<dbReference type="UniPathway" id="UPA00050">
    <property type="reaction ID" value="UER00063"/>
</dbReference>
<reference evidence="17" key="4">
    <citation type="journal article" date="2019" name="Int. J. Syst. Evol. Microbiol.">
        <title>The Global Catalogue of Microorganisms (GCM) 10K type strain sequencing project: providing services to taxonomists for standard genome sequencing and annotation.</title>
        <authorList>
            <consortium name="The Broad Institute Genomics Platform"/>
            <consortium name="The Broad Institute Genome Sequencing Center for Infectious Disease"/>
            <person name="Wu L."/>
            <person name="Ma J."/>
        </authorList>
    </citation>
    <scope>NUCLEOTIDE SEQUENCE [LARGE SCALE GENOMIC DNA]</scope>
    <source>
        <strain evidence="17">CGMCC 1.12707</strain>
    </source>
</reference>
<evidence type="ECO:0000313" key="16">
    <source>
        <dbReference type="Proteomes" id="UP000184120"/>
    </source>
</evidence>
<dbReference type="InterPro" id="IPR019811">
    <property type="entry name" value="HDH_CS"/>
</dbReference>
<feature type="domain" description="Homoserine dehydrogenase catalytic" evidence="12">
    <location>
        <begin position="128"/>
        <end position="307"/>
    </location>
</feature>
<dbReference type="RefSeq" id="WP_072931906.1">
    <property type="nucleotide sequence ID" value="NZ_BMFL01000008.1"/>
</dbReference>
<dbReference type="Pfam" id="PF03447">
    <property type="entry name" value="NAD_binding_3"/>
    <property type="match status" value="1"/>
</dbReference>
<accession>A0A1M6YFF0</accession>
<evidence type="ECO:0000259" key="12">
    <source>
        <dbReference type="Pfam" id="PF00742"/>
    </source>
</evidence>
<dbReference type="SUPFAM" id="SSF55347">
    <property type="entry name" value="Glyceraldehyde-3-phosphate dehydrogenase-like, C-terminal domain"/>
    <property type="match status" value="1"/>
</dbReference>
<reference evidence="16" key="2">
    <citation type="submission" date="2016-11" db="EMBL/GenBank/DDBJ databases">
        <authorList>
            <person name="Varghese N."/>
            <person name="Submissions S."/>
        </authorList>
    </citation>
    <scope>NUCLEOTIDE SEQUENCE [LARGE SCALE GENOMIC DNA]</scope>
    <source>
        <strain evidence="16">DSM 27989</strain>
    </source>
</reference>
<keyword evidence="10" id="KW-0521">NADP</keyword>
<organism evidence="15 16">
    <name type="scientific">Chishuiella changwenlii</name>
    <dbReference type="NCBI Taxonomy" id="1434701"/>
    <lineage>
        <taxon>Bacteria</taxon>
        <taxon>Pseudomonadati</taxon>
        <taxon>Bacteroidota</taxon>
        <taxon>Flavobacteriia</taxon>
        <taxon>Flavobacteriales</taxon>
        <taxon>Weeksellaceae</taxon>
        <taxon>Chishuiella</taxon>
    </lineage>
</organism>
<keyword evidence="6 10" id="KW-0028">Amino-acid biosynthesis</keyword>
<dbReference type="STRING" id="1434701.SAMN05443634_106225"/>
<dbReference type="GO" id="GO:0009086">
    <property type="term" value="P:methionine biosynthetic process"/>
    <property type="evidence" value="ECO:0007669"/>
    <property type="project" value="UniProtKB-KW"/>
</dbReference>
<evidence type="ECO:0000259" key="13">
    <source>
        <dbReference type="Pfam" id="PF03447"/>
    </source>
</evidence>
<gene>
    <name evidence="14" type="ORF">GCM10010984_13750</name>
    <name evidence="15" type="ORF">SAMN05443634_106225</name>
</gene>
<protein>
    <recommendedName>
        <fullName evidence="5 10">Homoserine dehydrogenase</fullName>
        <ecNumber evidence="4 10">1.1.1.3</ecNumber>
    </recommendedName>
</protein>
<dbReference type="InterPro" id="IPR001342">
    <property type="entry name" value="HDH_cat"/>
</dbReference>
<evidence type="ECO:0000256" key="9">
    <source>
        <dbReference type="ARBA" id="ARBA00023167"/>
    </source>
</evidence>
<dbReference type="PANTHER" id="PTHR43331:SF1">
    <property type="entry name" value="HOMOSERINE DEHYDROGENASE"/>
    <property type="match status" value="1"/>
</dbReference>
<dbReference type="PANTHER" id="PTHR43331">
    <property type="entry name" value="HOMOSERINE DEHYDROGENASE"/>
    <property type="match status" value="1"/>
</dbReference>
<dbReference type="SUPFAM" id="SSF51735">
    <property type="entry name" value="NAD(P)-binding Rossmann-fold domains"/>
    <property type="match status" value="1"/>
</dbReference>
<reference evidence="14" key="1">
    <citation type="journal article" date="2014" name="Int. J. Syst. Evol. Microbiol.">
        <title>Complete genome of a new Firmicutes species belonging to the dominant human colonic microbiota ('Ruminococcus bicirculans') reveals two chromosomes and a selective capacity to utilize plant glucans.</title>
        <authorList>
            <consortium name="NISC Comparative Sequencing Program"/>
            <person name="Wegmann U."/>
            <person name="Louis P."/>
            <person name="Goesmann A."/>
            <person name="Henrissat B."/>
            <person name="Duncan S.H."/>
            <person name="Flint H.J."/>
        </authorList>
    </citation>
    <scope>NUCLEOTIDE SEQUENCE</scope>
    <source>
        <strain evidence="14">CGMCC 1.12707</strain>
    </source>
</reference>
<evidence type="ECO:0000313" key="14">
    <source>
        <dbReference type="EMBL" id="GGE97435.1"/>
    </source>
</evidence>
<dbReference type="Gene3D" id="3.40.50.720">
    <property type="entry name" value="NAD(P)-binding Rossmann-like Domain"/>
    <property type="match status" value="1"/>
</dbReference>
<dbReference type="Pfam" id="PF00742">
    <property type="entry name" value="Homoserine_dh"/>
    <property type="match status" value="1"/>
</dbReference>
<evidence type="ECO:0000256" key="11">
    <source>
        <dbReference type="RuleBase" id="RU004171"/>
    </source>
</evidence>
<dbReference type="PROSITE" id="PS01042">
    <property type="entry name" value="HOMOSER_DHGENASE"/>
    <property type="match status" value="1"/>
</dbReference>
<dbReference type="GO" id="GO:0004412">
    <property type="term" value="F:homoserine dehydrogenase activity"/>
    <property type="evidence" value="ECO:0007669"/>
    <property type="project" value="UniProtKB-EC"/>
</dbReference>
<dbReference type="Gene3D" id="3.30.360.10">
    <property type="entry name" value="Dihydrodipicolinate Reductase, domain 2"/>
    <property type="match status" value="1"/>
</dbReference>
<evidence type="ECO:0000256" key="1">
    <source>
        <dbReference type="ARBA" id="ARBA00005056"/>
    </source>
</evidence>
<proteinExistence type="inferred from homology"/>
<dbReference type="InterPro" id="IPR036291">
    <property type="entry name" value="NAD(P)-bd_dom_sf"/>
</dbReference>
<dbReference type="InterPro" id="IPR005106">
    <property type="entry name" value="Asp/hSer_DH_NAD-bd"/>
</dbReference>
<dbReference type="GO" id="GO:0009088">
    <property type="term" value="P:threonine biosynthetic process"/>
    <property type="evidence" value="ECO:0007669"/>
    <property type="project" value="UniProtKB-UniPathway"/>
</dbReference>
<dbReference type="OrthoDB" id="9808167at2"/>
<evidence type="ECO:0000256" key="6">
    <source>
        <dbReference type="ARBA" id="ARBA00022605"/>
    </source>
</evidence>
<feature type="domain" description="Aspartate/homoserine dehydrogenase NAD-binding" evidence="13">
    <location>
        <begin position="10"/>
        <end position="120"/>
    </location>
</feature>
<dbReference type="EC" id="1.1.1.3" evidence="4 10"/>
<evidence type="ECO:0000256" key="3">
    <source>
        <dbReference type="ARBA" id="ARBA00006753"/>
    </source>
</evidence>
<keyword evidence="17" id="KW-1185">Reference proteome</keyword>
<keyword evidence="9 10" id="KW-0486">Methionine biosynthesis</keyword>
<keyword evidence="8 10" id="KW-0560">Oxidoreductase</keyword>